<dbReference type="Proteomes" id="UP001196413">
    <property type="component" value="Unassembled WGS sequence"/>
</dbReference>
<dbReference type="AlphaFoldDB" id="A0AAD5QGS0"/>
<keyword evidence="1" id="KW-0732">Signal</keyword>
<evidence type="ECO:0000313" key="3">
    <source>
        <dbReference type="Proteomes" id="UP001196413"/>
    </source>
</evidence>
<accession>A0AAD5QGS0</accession>
<reference evidence="2" key="1">
    <citation type="submission" date="2021-06" db="EMBL/GenBank/DDBJ databases">
        <title>Parelaphostrongylus tenuis whole genome reference sequence.</title>
        <authorList>
            <person name="Garwood T.J."/>
            <person name="Larsen P.A."/>
            <person name="Fountain-Jones N.M."/>
            <person name="Garbe J.R."/>
            <person name="Macchietto M.G."/>
            <person name="Kania S.A."/>
            <person name="Gerhold R.W."/>
            <person name="Richards J.E."/>
            <person name="Wolf T.M."/>
        </authorList>
    </citation>
    <scope>NUCLEOTIDE SEQUENCE</scope>
    <source>
        <strain evidence="2">MNPRO001-30</strain>
        <tissue evidence="2">Meninges</tissue>
    </source>
</reference>
<evidence type="ECO:0000313" key="2">
    <source>
        <dbReference type="EMBL" id="KAJ1351313.1"/>
    </source>
</evidence>
<feature type="signal peptide" evidence="1">
    <location>
        <begin position="1"/>
        <end position="18"/>
    </location>
</feature>
<comment type="caution">
    <text evidence="2">The sequence shown here is derived from an EMBL/GenBank/DDBJ whole genome shotgun (WGS) entry which is preliminary data.</text>
</comment>
<organism evidence="2 3">
    <name type="scientific">Parelaphostrongylus tenuis</name>
    <name type="common">Meningeal worm</name>
    <dbReference type="NCBI Taxonomy" id="148309"/>
    <lineage>
        <taxon>Eukaryota</taxon>
        <taxon>Metazoa</taxon>
        <taxon>Ecdysozoa</taxon>
        <taxon>Nematoda</taxon>
        <taxon>Chromadorea</taxon>
        <taxon>Rhabditida</taxon>
        <taxon>Rhabditina</taxon>
        <taxon>Rhabditomorpha</taxon>
        <taxon>Strongyloidea</taxon>
        <taxon>Metastrongylidae</taxon>
        <taxon>Parelaphostrongylus</taxon>
    </lineage>
</organism>
<protein>
    <submittedName>
        <fullName evidence="2">Uncharacterized protein</fullName>
    </submittedName>
</protein>
<dbReference type="EMBL" id="JAHQIW010001048">
    <property type="protein sequence ID" value="KAJ1351313.1"/>
    <property type="molecule type" value="Genomic_DNA"/>
</dbReference>
<proteinExistence type="predicted"/>
<feature type="non-terminal residue" evidence="2">
    <location>
        <position position="1"/>
    </location>
</feature>
<sequence length="113" mass="12950">MRCQVAVVLCCTVSIAVSTVSTKSPIESYYWKLYLQNSQMLEELRERYGQDNHLFPKRAHSTTLSTFGTVMSDAGDHDEESHCTSDKIIIERLINNYKSFRTPSENGVIVWIE</sequence>
<keyword evidence="3" id="KW-1185">Reference proteome</keyword>
<feature type="chain" id="PRO_5042259917" evidence="1">
    <location>
        <begin position="19"/>
        <end position="113"/>
    </location>
</feature>
<evidence type="ECO:0000256" key="1">
    <source>
        <dbReference type="SAM" id="SignalP"/>
    </source>
</evidence>
<gene>
    <name evidence="2" type="ORF">KIN20_007298</name>
</gene>
<name>A0AAD5QGS0_PARTN</name>